<evidence type="ECO:0000256" key="1">
    <source>
        <dbReference type="SAM" id="SignalP"/>
    </source>
</evidence>
<dbReference type="Gene3D" id="2.60.40.10">
    <property type="entry name" value="Immunoglobulins"/>
    <property type="match status" value="1"/>
</dbReference>
<feature type="chain" id="PRO_5042496970" evidence="1">
    <location>
        <begin position="26"/>
        <end position="2149"/>
    </location>
</feature>
<evidence type="ECO:0000313" key="5">
    <source>
        <dbReference type="Proteomes" id="UP000243401"/>
    </source>
</evidence>
<gene>
    <name evidence="4" type="ORF">EATG_02618</name>
</gene>
<feature type="domain" description="InvasinE Adhesion" evidence="3">
    <location>
        <begin position="324"/>
        <end position="449"/>
    </location>
</feature>
<feature type="domain" description="Bacterial Immunoglobulin-like 21" evidence="2">
    <location>
        <begin position="484"/>
        <end position="589"/>
    </location>
</feature>
<feature type="domain" description="InvasinE Adhesion" evidence="3">
    <location>
        <begin position="1729"/>
        <end position="1868"/>
    </location>
</feature>
<feature type="domain" description="InvasinE Adhesion" evidence="3">
    <location>
        <begin position="863"/>
        <end position="995"/>
    </location>
</feature>
<evidence type="ECO:0000259" key="2">
    <source>
        <dbReference type="Pfam" id="PF05688"/>
    </source>
</evidence>
<feature type="domain" description="Bacterial Immunoglobulin-like 21" evidence="2">
    <location>
        <begin position="1607"/>
        <end position="1726"/>
    </location>
</feature>
<sequence>MDGKLKRVKMVMACLMLTLATPAVAALKGSQWQHTAVSTDAINGTPPIADSASVPVYQGSVQLDPAKEHNVASTATPGNFSVDASATSMILINPGDTEGDMFSTPPLLRWQNQTLPDVSLVWAEAATSDVPLDPQPRADRSFCAQNLAGHKLVVIPQFDPKETLPTLNLFTLTGVPNQGAVLLNEKQVTLNIAAAQGDLVSASVSGYDDTLKAAKTTVGSTITLTVTTKNCEGNPTGNLPFVIKRKDARNRQDVVNNTGPVSIDSTELTTTTTEYHGTTDANGTATVTVTQPAGPGVKTPLVVSLPGITQTSETAVIFTVLTSPDVAVASMWGHMPDTLKAQQYTFSRPKLAAEVSNEDGTADDHNETWSTFVWSGADNHCDILPGMRQFGALATVIPTSIQEVAGWPMQGNYYWSSLAGASGMHHAADVSNRGEAQKPDATKFLVSCVDKEAPDVEPKIVLTPASFNDTAQAMKAKVGEDAIMRLTITDNKNNDQPLAYYYFSLHLDDGVNRKNQSNPTWETHPVQISGGTNLQQVDAHNYEGITDANGQATLTLSQPDGVGVKTHITAAMRSNYNASDAKDVIFTVVTSPDSEYARMWGHMGSGIMAEGNLYKRPRLADETTHEVGMMRENNEDWALFDQNTSMQAECGVGHIPPQSSLEILFAGHQGNTIGTEHGWPTANYDYLTAAQQAELHSSVDLGTGGVDTYSGFKPNYLSCSANELIARVVVETDKDVSPTSKQARAKVGEKITMTVRTVNGQNNAPIPYADFTITKDISLDREGKATDYSDPSNGAITLNGTQYGTSQPSMVYSGTTDAQGMATVVIEQPQGVGLRTKLIVTPTNSVLPNTINYYVIFTVPTSPDVTGAKMWGHMDNTITVGSLTFERPKLINEVSGETSQLAENNETWVRVAQADIENTAAGGCGVNKVPRKEQLNMLYAANDNNTIQTVHGWPTQREEYWSSTPVDKVPHLAAVWLNNGSIESANTTPTYMTCLATANPPASIIMLEVVNQAQWNSSLNAAKLKKGETLQVKVTVKDAAGNPMADMPFTLKRGDGYTRPGERHTAGSSDGVVSSVVVDAGLPDEMALNDTATAYAALTGSDGSKILNITRPDTYGTKTALTAALYSDPTKNASMDTIFTVVTSPDSAKAKMWGHMPETLTAGGLTFKRPILFSELTGSPGNKRKGPEEDNEIWALFTEAQAAKNSNGGCGTDYVPSMNSLVALSGAWHGHSVDGWPILKSYDSSTPDQNSIDDRKYKGVQLNGGTSSSLAATDNGYLTCQTTANPSVSTIELRSAQAAKYDGNDAVKVRTDYNKVGDQITMVVTTRDAQGNPLGYVPFTLNHGITLPRNPNSISMDNQSRLLHVGDSYSNSSDYLDDGNKYYSVTGADGSTTFTLYQPNNGKGTRIPLTAEIDDGSAITSNTLSAIFTAITSPDTPKANFWGHMPETLTAHNGKVFKRPLLKVEAGSSNGLIVNNENWQRLTIANALSGMQGGCKDKLPSINDLQSLYEAYPSGTIETAQGWPLDKSTLPRPYFWSRSVVTSPGTAKISYQYINLKSGTTGQAASDATDLNFQTCLESAESVGKITLTTAVENWDSSLLAGKAHKGSPLPLTITVTRPDGSPAAFESVGILRAASYNRAGTSLSETVTTDDLVADTFNPAQTIQSASMNGRSNTSYLVIQTDAQGKATLNLHQDSSTGLRTPITASALGSSPMLTDSLDAIFTVLTSPDVSVANMWGHMAETVTAADGTVFVRPKIKAELTNTSGVHVKDLNSESWLVPTVQERERSGTAACEAARWPTNEQLISLYNRHPNGTLMADTGWPVESSGYAWWAVDSTCDTSGANRCATVDLYNGQAEAASRSRALQACLLNPNVSVSTVTLTSTVFDATTQAAKVKKGESMPVTVTVKDSAGKPVPNVAFTLTRGDAVPRNPGATLYGDVAAMDDLRVQPFTGAMVTLSDSGNTLQGTTGSDGTATFMIKQDNTPGYKTPLTVTLTDNTSITATMDAIFTVVTSPNVASAYFWGHMSDTETVSGKTLHRPLLKSELPSNAVAAVTPVVNNEIWALAHTVDSSKWDLAKQCGRLGNAPEYSELQTLHSSFSALGWPSSPSFPYLSQSRSGSLYCGIIEPAGSLDCAISPATTSGFATCFQ</sequence>
<feature type="domain" description="InvasinE Adhesion" evidence="3">
    <location>
        <begin position="2015"/>
        <end position="2147"/>
    </location>
</feature>
<feature type="domain" description="Bacterial Immunoglobulin-like 21" evidence="2">
    <location>
        <begin position="1317"/>
        <end position="1430"/>
    </location>
</feature>
<dbReference type="InterPro" id="IPR013783">
    <property type="entry name" value="Ig-like_fold"/>
</dbReference>
<feature type="domain" description="Bacterial Immunoglobulin-like 21" evidence="2">
    <location>
        <begin position="1898"/>
        <end position="2012"/>
    </location>
</feature>
<feature type="domain" description="InvasinE Adhesion" evidence="3">
    <location>
        <begin position="1145"/>
        <end position="1280"/>
    </location>
</feature>
<dbReference type="Pfam" id="PF05688">
    <property type="entry name" value="BIg21"/>
    <property type="match status" value="7"/>
</dbReference>
<comment type="caution">
    <text evidence="4">The sequence shown here is derived from an EMBL/GenBank/DDBJ whole genome shotgun (WGS) entry which is preliminary data.</text>
</comment>
<dbReference type="Pfam" id="PF05689">
    <property type="entry name" value="InvE_AD"/>
    <property type="match status" value="7"/>
</dbReference>
<evidence type="ECO:0000259" key="3">
    <source>
        <dbReference type="Pfam" id="PF05689"/>
    </source>
</evidence>
<evidence type="ECO:0000313" key="4">
    <source>
        <dbReference type="EMBL" id="OSL47860.1"/>
    </source>
</evidence>
<protein>
    <submittedName>
        <fullName evidence="4">Outer membrane protein</fullName>
    </submittedName>
</protein>
<feature type="domain" description="Bacterial Immunoglobulin-like 21" evidence="2">
    <location>
        <begin position="1027"/>
        <end position="1142"/>
    </location>
</feature>
<reference evidence="4 5" key="1">
    <citation type="submission" date="2010-04" db="EMBL/GenBank/DDBJ databases">
        <title>The Genome Sequence of Escherichia coli H605.</title>
        <authorList>
            <consortium name="The Broad Institute Genome Sequencing Platform"/>
            <consortium name="The Broad Institute Genome Sequencing Center for Infectious Disease"/>
            <person name="Feldgarden M."/>
            <person name="Gordon D.M."/>
            <person name="Johnson J.R."/>
            <person name="Johnston B.D."/>
            <person name="Young S."/>
            <person name="Zeng Q."/>
            <person name="Koehrsen M."/>
            <person name="Alvarado L."/>
            <person name="Berlin A.M."/>
            <person name="Borenstein D."/>
            <person name="Chapman S.B."/>
            <person name="Chen Z."/>
            <person name="Engels R."/>
            <person name="Freedman E."/>
            <person name="Gellesch M."/>
            <person name="Goldberg J."/>
            <person name="Griggs A."/>
            <person name="Gujja S."/>
            <person name="Heilman E.R."/>
            <person name="Heiman D.I."/>
            <person name="Hepburn T.A."/>
            <person name="Howarth C."/>
            <person name="Jen D."/>
            <person name="Larson L."/>
            <person name="Mehta T."/>
            <person name="Park D."/>
            <person name="Pearson M."/>
            <person name="Richards J."/>
            <person name="Roberts A."/>
            <person name="Saif S."/>
            <person name="Shea T.D."/>
            <person name="Shenoy N."/>
            <person name="Sisk P."/>
            <person name="Stolte C."/>
            <person name="Sykes S.N."/>
            <person name="Walk T."/>
            <person name="White J."/>
            <person name="Yandava C."/>
            <person name="Haas B."/>
            <person name="Henn M.R."/>
            <person name="Nusbaum C."/>
            <person name="Birren B."/>
        </authorList>
    </citation>
    <scope>NUCLEOTIDE SEQUENCE [LARGE SCALE GENOMIC DNA]</scope>
    <source>
        <strain evidence="4 5">H605</strain>
    </source>
</reference>
<feature type="domain" description="InvasinE Adhesion" evidence="3">
    <location>
        <begin position="592"/>
        <end position="720"/>
    </location>
</feature>
<feature type="signal peptide" evidence="1">
    <location>
        <begin position="1"/>
        <end position="25"/>
    </location>
</feature>
<name>A0AAJ3NYK6_ECOLX</name>
<dbReference type="InterPro" id="IPR008542">
    <property type="entry name" value="BIg21"/>
</dbReference>
<keyword evidence="1" id="KW-0732">Signal</keyword>
<feature type="domain" description="Bacterial Immunoglobulin-like 21" evidence="2">
    <location>
        <begin position="219"/>
        <end position="321"/>
    </location>
</feature>
<dbReference type="InterPro" id="IPR008541">
    <property type="entry name" value="InvE_AD"/>
</dbReference>
<dbReference type="RefSeq" id="WP_085461012.1">
    <property type="nucleotide sequence ID" value="NZ_ADJX01000007.1"/>
</dbReference>
<feature type="domain" description="InvasinE Adhesion" evidence="3">
    <location>
        <begin position="1434"/>
        <end position="1577"/>
    </location>
</feature>
<dbReference type="Proteomes" id="UP000243401">
    <property type="component" value="Unassembled WGS sequence"/>
</dbReference>
<organism evidence="4 5">
    <name type="scientific">Escherichia coli H605</name>
    <dbReference type="NCBI Taxonomy" id="656410"/>
    <lineage>
        <taxon>Bacteria</taxon>
        <taxon>Pseudomonadati</taxon>
        <taxon>Pseudomonadota</taxon>
        <taxon>Gammaproteobacteria</taxon>
        <taxon>Enterobacterales</taxon>
        <taxon>Enterobacteriaceae</taxon>
        <taxon>Escherichia</taxon>
    </lineage>
</organism>
<accession>A0AAJ3NYK6</accession>
<dbReference type="EMBL" id="ADJX01000007">
    <property type="protein sequence ID" value="OSL47860.1"/>
    <property type="molecule type" value="Genomic_DNA"/>
</dbReference>
<feature type="domain" description="Bacterial Immunoglobulin-like 21" evidence="2">
    <location>
        <begin position="748"/>
        <end position="859"/>
    </location>
</feature>
<proteinExistence type="predicted"/>